<gene>
    <name evidence="2" type="ORF">PGLA2088_LOCUS7052</name>
</gene>
<organism evidence="2 3">
    <name type="scientific">Polarella glacialis</name>
    <name type="common">Dinoflagellate</name>
    <dbReference type="NCBI Taxonomy" id="89957"/>
    <lineage>
        <taxon>Eukaryota</taxon>
        <taxon>Sar</taxon>
        <taxon>Alveolata</taxon>
        <taxon>Dinophyceae</taxon>
        <taxon>Suessiales</taxon>
        <taxon>Suessiaceae</taxon>
        <taxon>Polarella</taxon>
    </lineage>
</organism>
<sequence>MGCASGKPSAGEPQATRRPSRAEELPVTLLTGGAHSDNAPLRKIGWTPRSPAGSTLLLEEFQSKQLHGSSPSGDLTPTTANVKTDSASATAAAASTADSQLCDDSPTMLRLRRSIGTPDTAPQLPGRTPFTPSRIPRTPPVRRLTSPGLGPGQPGSGSRSATCLSRASSADGSLPGDSAMLPLGADERRNSELMYDSFSDSESEDGHIDKDVRKAIAGAIAVIATANLDCCGGPSTYGPTNAPASGMGPLASIEVESDPPPRLSPKERASSAGLRGPKTPSPPDMRGSKQKPEVLSAHQPHVNSIIPNNLPPRRAIPQPPRIQQPAASQASATVSDKSFPSSRIQQPIGPAQPEQLLLRQKQTQLLSGRAWEVVGLLRPDLTSSATLAEVDAKLSSALTFLEESLPKAGEMLQVKPLGLVFQALLLRAGVGRGAFGASPEGLSAERFDEVLGKETADQLAASSLQLCELLRVKVEDDGDLALARRVVEDCRRFFRALAALSERHTVGLWELLQETLGRS</sequence>
<feature type="compositionally biased region" description="Low complexity" evidence="1">
    <location>
        <begin position="84"/>
        <end position="99"/>
    </location>
</feature>
<evidence type="ECO:0000313" key="2">
    <source>
        <dbReference type="EMBL" id="CAE8648983.1"/>
    </source>
</evidence>
<proteinExistence type="predicted"/>
<feature type="compositionally biased region" description="Polar residues" evidence="1">
    <location>
        <begin position="159"/>
        <end position="171"/>
    </location>
</feature>
<reference evidence="2" key="1">
    <citation type="submission" date="2021-02" db="EMBL/GenBank/DDBJ databases">
        <authorList>
            <person name="Dougan E. K."/>
            <person name="Rhodes N."/>
            <person name="Thang M."/>
            <person name="Chan C."/>
        </authorList>
    </citation>
    <scope>NUCLEOTIDE SEQUENCE</scope>
</reference>
<feature type="compositionally biased region" description="Polar residues" evidence="1">
    <location>
        <begin position="63"/>
        <end position="83"/>
    </location>
</feature>
<dbReference type="EMBL" id="CAJNNW010007153">
    <property type="protein sequence ID" value="CAE8648983.1"/>
    <property type="molecule type" value="Genomic_DNA"/>
</dbReference>
<feature type="region of interest" description="Disordered" evidence="1">
    <location>
        <begin position="241"/>
        <end position="352"/>
    </location>
</feature>
<feature type="compositionally biased region" description="Polar residues" evidence="1">
    <location>
        <begin position="333"/>
        <end position="345"/>
    </location>
</feature>
<evidence type="ECO:0000256" key="1">
    <source>
        <dbReference type="SAM" id="MobiDB-lite"/>
    </source>
</evidence>
<feature type="region of interest" description="Disordered" evidence="1">
    <location>
        <begin position="1"/>
        <end position="183"/>
    </location>
</feature>
<dbReference type="Proteomes" id="UP000626109">
    <property type="component" value="Unassembled WGS sequence"/>
</dbReference>
<feature type="compositionally biased region" description="Low complexity" evidence="1">
    <location>
        <begin position="323"/>
        <end position="332"/>
    </location>
</feature>
<dbReference type="AlphaFoldDB" id="A0A813IE50"/>
<protein>
    <submittedName>
        <fullName evidence="2">Uncharacterized protein</fullName>
    </submittedName>
</protein>
<comment type="caution">
    <text evidence="2">The sequence shown here is derived from an EMBL/GenBank/DDBJ whole genome shotgun (WGS) entry which is preliminary data.</text>
</comment>
<accession>A0A813IE50</accession>
<evidence type="ECO:0000313" key="3">
    <source>
        <dbReference type="Proteomes" id="UP000626109"/>
    </source>
</evidence>
<name>A0A813IE50_POLGL</name>